<evidence type="ECO:0000313" key="8">
    <source>
        <dbReference type="Proteomes" id="UP000280008"/>
    </source>
</evidence>
<dbReference type="InterPro" id="IPR001647">
    <property type="entry name" value="HTH_TetR"/>
</dbReference>
<dbReference type="SUPFAM" id="SSF46689">
    <property type="entry name" value="Homeodomain-like"/>
    <property type="match status" value="1"/>
</dbReference>
<dbReference type="OrthoDB" id="5242390at2"/>
<dbReference type="GO" id="GO:0003700">
    <property type="term" value="F:DNA-binding transcription factor activity"/>
    <property type="evidence" value="ECO:0007669"/>
    <property type="project" value="TreeGrafter"/>
</dbReference>
<dbReference type="PANTHER" id="PTHR30055:SF226">
    <property type="entry name" value="HTH-TYPE TRANSCRIPTIONAL REGULATOR PKSA"/>
    <property type="match status" value="1"/>
</dbReference>
<dbReference type="GO" id="GO:0000976">
    <property type="term" value="F:transcription cis-regulatory region binding"/>
    <property type="evidence" value="ECO:0007669"/>
    <property type="project" value="TreeGrafter"/>
</dbReference>
<keyword evidence="2" id="KW-0805">Transcription regulation</keyword>
<keyword evidence="4" id="KW-0804">Transcription</keyword>
<dbReference type="AlphaFoldDB" id="A0A495IKH3"/>
<accession>A0A495IKH3</accession>
<gene>
    <name evidence="7" type="ORF">C8E83_3456</name>
</gene>
<evidence type="ECO:0000256" key="1">
    <source>
        <dbReference type="ARBA" id="ARBA00022491"/>
    </source>
</evidence>
<feature type="DNA-binding region" description="H-T-H motif" evidence="5">
    <location>
        <begin position="33"/>
        <end position="52"/>
    </location>
</feature>
<dbReference type="PRINTS" id="PR00455">
    <property type="entry name" value="HTHTETR"/>
</dbReference>
<keyword evidence="1" id="KW-0678">Repressor</keyword>
<evidence type="ECO:0000256" key="5">
    <source>
        <dbReference type="PROSITE-ProRule" id="PRU00335"/>
    </source>
</evidence>
<feature type="domain" description="HTH tetR-type" evidence="6">
    <location>
        <begin position="10"/>
        <end position="70"/>
    </location>
</feature>
<dbReference type="Gene3D" id="1.10.357.10">
    <property type="entry name" value="Tetracycline Repressor, domain 2"/>
    <property type="match status" value="1"/>
</dbReference>
<keyword evidence="3 5" id="KW-0238">DNA-binding</keyword>
<dbReference type="InterPro" id="IPR050109">
    <property type="entry name" value="HTH-type_TetR-like_transc_reg"/>
</dbReference>
<dbReference type="EMBL" id="RBKS01000001">
    <property type="protein sequence ID" value="RKR76289.1"/>
    <property type="molecule type" value="Genomic_DNA"/>
</dbReference>
<evidence type="ECO:0000259" key="6">
    <source>
        <dbReference type="PROSITE" id="PS50977"/>
    </source>
</evidence>
<sequence length="202" mass="21509">MPKVTAEHRDARRREIAQAALRLFARKGFQGTSVADIIAESGLSAGAIYGNYKNKDELVQAAATELLEFRLSNAAAIDDGAPPRPPGEMVERIVHGITSEVADLGVLVQVWGQATLDPAMREATTRVAEKLRDTFEEYLVDWYTRGLGLPAGEAATAAASTASLYVGIMQGYVVQSTISTTFDAEAYLAAVSSLAPVAPPRA</sequence>
<evidence type="ECO:0000256" key="3">
    <source>
        <dbReference type="ARBA" id="ARBA00023125"/>
    </source>
</evidence>
<dbReference type="InterPro" id="IPR036271">
    <property type="entry name" value="Tet_transcr_reg_TetR-rel_C_sf"/>
</dbReference>
<proteinExistence type="predicted"/>
<organism evidence="7 8">
    <name type="scientific">Frondihabitans australicus</name>
    <dbReference type="NCBI Taxonomy" id="386892"/>
    <lineage>
        <taxon>Bacteria</taxon>
        <taxon>Bacillati</taxon>
        <taxon>Actinomycetota</taxon>
        <taxon>Actinomycetes</taxon>
        <taxon>Micrococcales</taxon>
        <taxon>Microbacteriaceae</taxon>
        <taxon>Frondihabitans</taxon>
    </lineage>
</organism>
<evidence type="ECO:0000256" key="2">
    <source>
        <dbReference type="ARBA" id="ARBA00023015"/>
    </source>
</evidence>
<dbReference type="PROSITE" id="PS50977">
    <property type="entry name" value="HTH_TETR_2"/>
    <property type="match status" value="1"/>
</dbReference>
<dbReference type="InterPro" id="IPR039538">
    <property type="entry name" value="BetI_C"/>
</dbReference>
<dbReference type="InterPro" id="IPR009057">
    <property type="entry name" value="Homeodomain-like_sf"/>
</dbReference>
<dbReference type="Proteomes" id="UP000280008">
    <property type="component" value="Unassembled WGS sequence"/>
</dbReference>
<dbReference type="Pfam" id="PF13977">
    <property type="entry name" value="TetR_C_6"/>
    <property type="match status" value="1"/>
</dbReference>
<dbReference type="PANTHER" id="PTHR30055">
    <property type="entry name" value="HTH-TYPE TRANSCRIPTIONAL REGULATOR RUTR"/>
    <property type="match status" value="1"/>
</dbReference>
<keyword evidence="8" id="KW-1185">Reference proteome</keyword>
<reference evidence="7 8" key="1">
    <citation type="submission" date="2018-10" db="EMBL/GenBank/DDBJ databases">
        <title>Sequencing the genomes of 1000 actinobacteria strains.</title>
        <authorList>
            <person name="Klenk H.-P."/>
        </authorList>
    </citation>
    <scope>NUCLEOTIDE SEQUENCE [LARGE SCALE GENOMIC DNA]</scope>
    <source>
        <strain evidence="7 8">DSM 17894</strain>
    </source>
</reference>
<protein>
    <submittedName>
        <fullName evidence="7">TetR family transcriptional regulator</fullName>
    </submittedName>
</protein>
<dbReference type="SUPFAM" id="SSF48498">
    <property type="entry name" value="Tetracyclin repressor-like, C-terminal domain"/>
    <property type="match status" value="1"/>
</dbReference>
<evidence type="ECO:0000256" key="4">
    <source>
        <dbReference type="ARBA" id="ARBA00023163"/>
    </source>
</evidence>
<comment type="caution">
    <text evidence="7">The sequence shown here is derived from an EMBL/GenBank/DDBJ whole genome shotgun (WGS) entry which is preliminary data.</text>
</comment>
<name>A0A495IKH3_9MICO</name>
<evidence type="ECO:0000313" key="7">
    <source>
        <dbReference type="EMBL" id="RKR76289.1"/>
    </source>
</evidence>
<dbReference type="RefSeq" id="WP_121371277.1">
    <property type="nucleotide sequence ID" value="NZ_RBKS01000001.1"/>
</dbReference>
<dbReference type="Pfam" id="PF00440">
    <property type="entry name" value="TetR_N"/>
    <property type="match status" value="1"/>
</dbReference>